<dbReference type="AlphaFoldDB" id="A0A4Q4TBG5"/>
<dbReference type="Proteomes" id="UP000293360">
    <property type="component" value="Unassembled WGS sequence"/>
</dbReference>
<evidence type="ECO:0000256" key="4">
    <source>
        <dbReference type="SAM" id="Phobius"/>
    </source>
</evidence>
<dbReference type="OrthoDB" id="6509908at2759"/>
<keyword evidence="4" id="KW-0472">Membrane</keyword>
<evidence type="ECO:0000256" key="1">
    <source>
        <dbReference type="ARBA" id="ARBA00004141"/>
    </source>
</evidence>
<feature type="transmembrane region" description="Helical" evidence="4">
    <location>
        <begin position="330"/>
        <end position="348"/>
    </location>
</feature>
<evidence type="ECO:0000256" key="2">
    <source>
        <dbReference type="ARBA" id="ARBA00006727"/>
    </source>
</evidence>
<feature type="transmembrane region" description="Helical" evidence="4">
    <location>
        <begin position="188"/>
        <end position="209"/>
    </location>
</feature>
<feature type="transmembrane region" description="Helical" evidence="4">
    <location>
        <begin position="419"/>
        <end position="442"/>
    </location>
</feature>
<feature type="transmembrane region" description="Helical" evidence="4">
    <location>
        <begin position="354"/>
        <end position="379"/>
    </location>
</feature>
<dbReference type="Pfam" id="PF07690">
    <property type="entry name" value="MFS_1"/>
    <property type="match status" value="1"/>
</dbReference>
<dbReference type="GO" id="GO:0022857">
    <property type="term" value="F:transmembrane transporter activity"/>
    <property type="evidence" value="ECO:0007669"/>
    <property type="project" value="InterPro"/>
</dbReference>
<feature type="transmembrane region" description="Helical" evidence="4">
    <location>
        <begin position="128"/>
        <end position="148"/>
    </location>
</feature>
<feature type="compositionally biased region" description="Polar residues" evidence="3">
    <location>
        <begin position="1"/>
        <end position="21"/>
    </location>
</feature>
<evidence type="ECO:0000256" key="3">
    <source>
        <dbReference type="SAM" id="MobiDB-lite"/>
    </source>
</evidence>
<reference evidence="5 6" key="1">
    <citation type="submission" date="2018-06" db="EMBL/GenBank/DDBJ databases">
        <title>Complete Genomes of Monosporascus.</title>
        <authorList>
            <person name="Robinson A.J."/>
            <person name="Natvig D.O."/>
        </authorList>
    </citation>
    <scope>NUCLEOTIDE SEQUENCE [LARGE SCALE GENOMIC DNA]</scope>
    <source>
        <strain evidence="5 6">CBS 110550</strain>
    </source>
</reference>
<feature type="transmembrane region" description="Helical" evidence="4">
    <location>
        <begin position="299"/>
        <end position="318"/>
    </location>
</feature>
<gene>
    <name evidence="5" type="ORF">DL764_005634</name>
</gene>
<protein>
    <recommendedName>
        <fullName evidence="7">Major facilitator superfamily (MFS) profile domain-containing protein</fullName>
    </recommendedName>
</protein>
<accession>A0A4Q4TBG5</accession>
<comment type="subcellular location">
    <subcellularLocation>
        <location evidence="1">Membrane</location>
        <topology evidence="1">Multi-pass membrane protein</topology>
    </subcellularLocation>
</comment>
<dbReference type="EMBL" id="QJNU01000302">
    <property type="protein sequence ID" value="RYP02760.1"/>
    <property type="molecule type" value="Genomic_DNA"/>
</dbReference>
<feature type="transmembrane region" description="Helical" evidence="4">
    <location>
        <begin position="262"/>
        <end position="287"/>
    </location>
</feature>
<organism evidence="5 6">
    <name type="scientific">Monosporascus ibericus</name>
    <dbReference type="NCBI Taxonomy" id="155417"/>
    <lineage>
        <taxon>Eukaryota</taxon>
        <taxon>Fungi</taxon>
        <taxon>Dikarya</taxon>
        <taxon>Ascomycota</taxon>
        <taxon>Pezizomycotina</taxon>
        <taxon>Sordariomycetes</taxon>
        <taxon>Xylariomycetidae</taxon>
        <taxon>Xylariales</taxon>
        <taxon>Xylariales incertae sedis</taxon>
        <taxon>Monosporascus</taxon>
    </lineage>
</organism>
<keyword evidence="6" id="KW-1185">Reference proteome</keyword>
<dbReference type="InterPro" id="IPR036259">
    <property type="entry name" value="MFS_trans_sf"/>
</dbReference>
<feature type="transmembrane region" description="Helical" evidence="4">
    <location>
        <begin position="221"/>
        <end position="241"/>
    </location>
</feature>
<feature type="region of interest" description="Disordered" evidence="3">
    <location>
        <begin position="1"/>
        <end position="51"/>
    </location>
</feature>
<feature type="transmembrane region" description="Helical" evidence="4">
    <location>
        <begin position="391"/>
        <end position="413"/>
    </location>
</feature>
<dbReference type="GO" id="GO:0016020">
    <property type="term" value="C:membrane"/>
    <property type="evidence" value="ECO:0007669"/>
    <property type="project" value="UniProtKB-SubCell"/>
</dbReference>
<keyword evidence="4" id="KW-0812">Transmembrane</keyword>
<dbReference type="PANTHER" id="PTHR11360">
    <property type="entry name" value="MONOCARBOXYLATE TRANSPORTER"/>
    <property type="match status" value="1"/>
</dbReference>
<feature type="transmembrane region" description="Helical" evidence="4">
    <location>
        <begin position="60"/>
        <end position="80"/>
    </location>
</feature>
<evidence type="ECO:0000313" key="5">
    <source>
        <dbReference type="EMBL" id="RYP02760.1"/>
    </source>
</evidence>
<feature type="transmembrane region" description="Helical" evidence="4">
    <location>
        <begin position="154"/>
        <end position="176"/>
    </location>
</feature>
<dbReference type="SUPFAM" id="SSF103473">
    <property type="entry name" value="MFS general substrate transporter"/>
    <property type="match status" value="1"/>
</dbReference>
<dbReference type="PANTHER" id="PTHR11360:SF234">
    <property type="entry name" value="MFS-TYPE TRANSPORTER DBAD-RELATED"/>
    <property type="match status" value="1"/>
</dbReference>
<dbReference type="InterPro" id="IPR050327">
    <property type="entry name" value="Proton-linked_MCT"/>
</dbReference>
<dbReference type="Gene3D" id="1.20.1250.20">
    <property type="entry name" value="MFS general substrate transporter like domains"/>
    <property type="match status" value="2"/>
</dbReference>
<comment type="caution">
    <text evidence="5">The sequence shown here is derived from an EMBL/GenBank/DDBJ whole genome shotgun (WGS) entry which is preliminary data.</text>
</comment>
<comment type="similarity">
    <text evidence="2">Belongs to the major facilitator superfamily. Monocarboxylate porter (TC 2.A.1.13) family.</text>
</comment>
<feature type="transmembrane region" description="Helical" evidence="4">
    <location>
        <begin position="100"/>
        <end position="121"/>
    </location>
</feature>
<sequence>MSAMMQNKTPPEAGSDTNSVSVGAKTPSELQPQLASQQETTQTPTPAIPTVHSPPPDGGLLAWLHVLGGCMLFFNSWGLLNTFGVYQTYYESGVMFERSSSAISWIGGIQAYLVFMVGLFAGPIYDRGYFKSLIVFGSFAIAFGHMMLSVCHEYWQVLLSQGIVVGIGAGCLFVPCASIMPAYFSSKLGLAMGIASSGSSFGGVIYPIVLSRLLDRVGFPWAVRVIGFIAFGTLAIPMTIMRMRFKVPKARALLDSTALTDWPYVIFVLATMVGFTGLNVGIFYMGFYPFNRGIIDGQLSFYFVAIFNAASTVGRIIPNAISDKVGPFNIMAPCSLITGVLLFCMVAMRYEADAIALTVLIGFFSGVFIAMPPVCFSALTKDRSKLGTRVGMGFGIVIAISMLLGGPVAGAILGREEPLHWIGAWVYAGTFATASGFMYAVIRVMRSGYGLKVKG</sequence>
<evidence type="ECO:0000313" key="6">
    <source>
        <dbReference type="Proteomes" id="UP000293360"/>
    </source>
</evidence>
<proteinExistence type="inferred from homology"/>
<name>A0A4Q4TBG5_9PEZI</name>
<dbReference type="InterPro" id="IPR011701">
    <property type="entry name" value="MFS"/>
</dbReference>
<keyword evidence="4" id="KW-1133">Transmembrane helix</keyword>
<evidence type="ECO:0008006" key="7">
    <source>
        <dbReference type="Google" id="ProtNLM"/>
    </source>
</evidence>
<feature type="compositionally biased region" description="Polar residues" evidence="3">
    <location>
        <begin position="28"/>
        <end position="45"/>
    </location>
</feature>